<keyword evidence="4 10" id="KW-1003">Cell membrane</keyword>
<dbReference type="Proteomes" id="UP001597568">
    <property type="component" value="Unassembled WGS sequence"/>
</dbReference>
<comment type="caution">
    <text evidence="14">The sequence shown here is derived from an EMBL/GenBank/DDBJ whole genome shotgun (WGS) entry which is preliminary data.</text>
</comment>
<evidence type="ECO:0000313" key="14">
    <source>
        <dbReference type="EMBL" id="MFD2870657.1"/>
    </source>
</evidence>
<keyword evidence="8 10" id="KW-0472">Membrane</keyword>
<comment type="similarity">
    <text evidence="2 10">Belongs to the ABC-4 integral membrane protein family. FtsX subfamily.</text>
</comment>
<dbReference type="NCBIfam" id="NF038347">
    <property type="entry name" value="FtsX_Gpos"/>
    <property type="match status" value="1"/>
</dbReference>
<evidence type="ECO:0000256" key="8">
    <source>
        <dbReference type="ARBA" id="ARBA00023136"/>
    </source>
</evidence>
<feature type="domain" description="FtsX extracellular" evidence="13">
    <location>
        <begin position="59"/>
        <end position="149"/>
    </location>
</feature>
<evidence type="ECO:0000256" key="5">
    <source>
        <dbReference type="ARBA" id="ARBA00022618"/>
    </source>
</evidence>
<dbReference type="InterPro" id="IPR058204">
    <property type="entry name" value="FtsX_firmicutes-type"/>
</dbReference>
<evidence type="ECO:0000256" key="10">
    <source>
        <dbReference type="PIRNR" id="PIRNR003097"/>
    </source>
</evidence>
<dbReference type="Pfam" id="PF18075">
    <property type="entry name" value="FtsX_ECD"/>
    <property type="match status" value="1"/>
</dbReference>
<evidence type="ECO:0000313" key="15">
    <source>
        <dbReference type="Proteomes" id="UP001597568"/>
    </source>
</evidence>
<evidence type="ECO:0000256" key="9">
    <source>
        <dbReference type="ARBA" id="ARBA00023306"/>
    </source>
</evidence>
<keyword evidence="7 11" id="KW-1133">Transmembrane helix</keyword>
<feature type="transmembrane region" description="Helical" evidence="11">
    <location>
        <begin position="169"/>
        <end position="189"/>
    </location>
</feature>
<dbReference type="InterPro" id="IPR003838">
    <property type="entry name" value="ABC3_permease_C"/>
</dbReference>
<accession>A0ABW5Y5N4</accession>
<dbReference type="RefSeq" id="WP_380149288.1">
    <property type="nucleotide sequence ID" value="NZ_JBHUOR010000142.1"/>
</dbReference>
<comment type="function">
    <text evidence="10">Part of the ABC transporter FtsEX involved in asymmetric cellular division facilitating the initiation of sporulation.</text>
</comment>
<sequence>MAIKTWIRHLRDSFTSIWRNRWMSLASVGAVTVTLLLVGGFVALILNVNKIASDFEKDVEVKVLIDTTMKETKALALAQKVKKLPDVAEVRYSSKEDELQKVVDDFGEDLSLVDQENPLHNVLYVKATEPQKTADVARQIDALKGTSEVLYGKGKIDKFFQMVDTTRTIGLVFIVALVLMAVFLISNTIKLTIAARQHEIEIMKLVGATNNYVRVPFMLEGMWLGLFGAVLPIIAVAAGYMSLYERLSPIVQNEVFSFLEPTNFLLRLSVILLAMGVVIGIFGSAMSIRKYLAVK</sequence>
<evidence type="ECO:0000256" key="2">
    <source>
        <dbReference type="ARBA" id="ARBA00007379"/>
    </source>
</evidence>
<dbReference type="EMBL" id="JBHUOR010000142">
    <property type="protein sequence ID" value="MFD2870657.1"/>
    <property type="molecule type" value="Genomic_DNA"/>
</dbReference>
<feature type="domain" description="ABC3 transporter permease C-terminal" evidence="12">
    <location>
        <begin position="172"/>
        <end position="291"/>
    </location>
</feature>
<keyword evidence="6 11" id="KW-0812">Transmembrane</keyword>
<keyword evidence="5 10" id="KW-0132">Cell division</keyword>
<comment type="subcellular location">
    <subcellularLocation>
        <location evidence="1">Cell membrane</location>
        <topology evidence="1">Multi-pass membrane protein</topology>
    </subcellularLocation>
</comment>
<dbReference type="InterPro" id="IPR004513">
    <property type="entry name" value="FtsX"/>
</dbReference>
<evidence type="ECO:0000256" key="1">
    <source>
        <dbReference type="ARBA" id="ARBA00004651"/>
    </source>
</evidence>
<reference evidence="15" key="1">
    <citation type="journal article" date="2019" name="Int. J. Syst. Evol. Microbiol.">
        <title>The Global Catalogue of Microorganisms (GCM) 10K type strain sequencing project: providing services to taxonomists for standard genome sequencing and annotation.</title>
        <authorList>
            <consortium name="The Broad Institute Genomics Platform"/>
            <consortium name="The Broad Institute Genome Sequencing Center for Infectious Disease"/>
            <person name="Wu L."/>
            <person name="Ma J."/>
        </authorList>
    </citation>
    <scope>NUCLEOTIDE SEQUENCE [LARGE SCALE GENOMIC DNA]</scope>
    <source>
        <strain evidence="15">KCTC 33522</strain>
    </source>
</reference>
<feature type="transmembrane region" description="Helical" evidence="11">
    <location>
        <begin position="264"/>
        <end position="288"/>
    </location>
</feature>
<organism evidence="14 15">
    <name type="scientific">Kurthia populi</name>
    <dbReference type="NCBI Taxonomy" id="1562132"/>
    <lineage>
        <taxon>Bacteria</taxon>
        <taxon>Bacillati</taxon>
        <taxon>Bacillota</taxon>
        <taxon>Bacilli</taxon>
        <taxon>Bacillales</taxon>
        <taxon>Caryophanaceae</taxon>
        <taxon>Kurthia</taxon>
    </lineage>
</organism>
<evidence type="ECO:0000259" key="12">
    <source>
        <dbReference type="Pfam" id="PF02687"/>
    </source>
</evidence>
<evidence type="ECO:0000256" key="4">
    <source>
        <dbReference type="ARBA" id="ARBA00022475"/>
    </source>
</evidence>
<feature type="transmembrane region" description="Helical" evidence="11">
    <location>
        <begin position="223"/>
        <end position="244"/>
    </location>
</feature>
<keyword evidence="9 10" id="KW-0131">Cell cycle</keyword>
<dbReference type="PANTHER" id="PTHR47755:SF1">
    <property type="entry name" value="CELL DIVISION PROTEIN FTSX"/>
    <property type="match status" value="1"/>
</dbReference>
<evidence type="ECO:0000256" key="7">
    <source>
        <dbReference type="ARBA" id="ARBA00022989"/>
    </source>
</evidence>
<evidence type="ECO:0000256" key="6">
    <source>
        <dbReference type="ARBA" id="ARBA00022692"/>
    </source>
</evidence>
<dbReference type="PIRSF" id="PIRSF003097">
    <property type="entry name" value="FtsX"/>
    <property type="match status" value="1"/>
</dbReference>
<evidence type="ECO:0000259" key="13">
    <source>
        <dbReference type="Pfam" id="PF18075"/>
    </source>
</evidence>
<dbReference type="PANTHER" id="PTHR47755">
    <property type="entry name" value="CELL DIVISION PROTEIN FTSX"/>
    <property type="match status" value="1"/>
</dbReference>
<evidence type="ECO:0000256" key="11">
    <source>
        <dbReference type="SAM" id="Phobius"/>
    </source>
</evidence>
<proteinExistence type="inferred from homology"/>
<dbReference type="InterPro" id="IPR040690">
    <property type="entry name" value="FtsX_ECD"/>
</dbReference>
<feature type="transmembrane region" description="Helical" evidence="11">
    <location>
        <begin position="21"/>
        <end position="46"/>
    </location>
</feature>
<protein>
    <recommendedName>
        <fullName evidence="3 10">Cell division protein FtsX</fullName>
    </recommendedName>
</protein>
<dbReference type="Pfam" id="PF02687">
    <property type="entry name" value="FtsX"/>
    <property type="match status" value="1"/>
</dbReference>
<name>A0ABW5Y5N4_9BACL</name>
<gene>
    <name evidence="14" type="primary">ftsX</name>
    <name evidence="14" type="ORF">ACFSY7_19345</name>
</gene>
<evidence type="ECO:0000256" key="3">
    <source>
        <dbReference type="ARBA" id="ARBA00021907"/>
    </source>
</evidence>
<dbReference type="Gene3D" id="3.30.70.3040">
    <property type="match status" value="1"/>
</dbReference>
<keyword evidence="15" id="KW-1185">Reference proteome</keyword>